<gene>
    <name evidence="3" type="ORF">SAMN05421751_10496</name>
</gene>
<name>A0A1H5UJ03_9RHOB</name>
<dbReference type="SUPFAM" id="SSF52833">
    <property type="entry name" value="Thioredoxin-like"/>
    <property type="match status" value="1"/>
</dbReference>
<proteinExistence type="inferred from homology"/>
<dbReference type="Proteomes" id="UP000236742">
    <property type="component" value="Unassembled WGS sequence"/>
</dbReference>
<dbReference type="AlphaFoldDB" id="A0A1H5UJ03"/>
<dbReference type="Pfam" id="PF07449">
    <property type="entry name" value="HyaE"/>
    <property type="match status" value="1"/>
</dbReference>
<dbReference type="InterPro" id="IPR010893">
    <property type="entry name" value="NiFe-hyd_mat_HyaE"/>
</dbReference>
<accession>A0A1H5UJ03</accession>
<evidence type="ECO:0000256" key="2">
    <source>
        <dbReference type="PIRNR" id="PIRNR038934"/>
    </source>
</evidence>
<dbReference type="OrthoDB" id="6560050at2"/>
<dbReference type="InterPro" id="IPR036249">
    <property type="entry name" value="Thioredoxin-like_sf"/>
</dbReference>
<reference evidence="4" key="1">
    <citation type="submission" date="2016-10" db="EMBL/GenBank/DDBJ databases">
        <authorList>
            <person name="Varghese N."/>
            <person name="Submissions S."/>
        </authorList>
    </citation>
    <scope>NUCLEOTIDE SEQUENCE [LARGE SCALE GENOMIC DNA]</scope>
    <source>
        <strain evidence="4">DSM 23413</strain>
    </source>
</reference>
<evidence type="ECO:0000313" key="4">
    <source>
        <dbReference type="Proteomes" id="UP000236742"/>
    </source>
</evidence>
<sequence length="132" mass="14237">MIHPLIDRLTTELGWPHLEDAESLAAFTTAPGTHVVFVPGDPARNLETPDVAVILPELRMAFQNRFDCAVAGNGIEKTVCELAGAYKTPSLIFFRAGQPIGAIPKVRDWADYMARTTHILAAPAPETAAETA</sequence>
<dbReference type="EMBL" id="FNVD01000004">
    <property type="protein sequence ID" value="SEF75014.1"/>
    <property type="molecule type" value="Genomic_DNA"/>
</dbReference>
<evidence type="ECO:0000313" key="3">
    <source>
        <dbReference type="EMBL" id="SEF75014.1"/>
    </source>
</evidence>
<keyword evidence="4" id="KW-1185">Reference proteome</keyword>
<dbReference type="Gene3D" id="3.40.30.10">
    <property type="entry name" value="Glutaredoxin"/>
    <property type="match status" value="1"/>
</dbReference>
<dbReference type="PIRSF" id="PIRSF038934">
    <property type="entry name" value="HyaE_HupG"/>
    <property type="match status" value="1"/>
</dbReference>
<dbReference type="RefSeq" id="WP_104007328.1">
    <property type="nucleotide sequence ID" value="NZ_FNVD01000004.1"/>
</dbReference>
<dbReference type="CDD" id="cd02965">
    <property type="entry name" value="HyaE"/>
    <property type="match status" value="1"/>
</dbReference>
<evidence type="ECO:0000256" key="1">
    <source>
        <dbReference type="ARBA" id="ARBA00009004"/>
    </source>
</evidence>
<organism evidence="3 4">
    <name type="scientific">Jhaorihella thermophila</name>
    <dbReference type="NCBI Taxonomy" id="488547"/>
    <lineage>
        <taxon>Bacteria</taxon>
        <taxon>Pseudomonadati</taxon>
        <taxon>Pseudomonadota</taxon>
        <taxon>Alphaproteobacteria</taxon>
        <taxon>Rhodobacterales</taxon>
        <taxon>Paracoccaceae</taxon>
        <taxon>Jhaorihella</taxon>
    </lineage>
</organism>
<protein>
    <recommendedName>
        <fullName evidence="2">Hydrogenase expression/formation protein</fullName>
    </recommendedName>
</protein>
<comment type="similarity">
    <text evidence="1 2">Belongs to the HupG/HyaE family.</text>
</comment>